<keyword evidence="3" id="KW-0238">DNA-binding</keyword>
<comment type="caution">
    <text evidence="8">The sequence shown here is derived from an EMBL/GenBank/DDBJ whole genome shotgun (WGS) entry which is preliminary data.</text>
</comment>
<comment type="function">
    <text evidence="5">Transcriptional repressor for the pyruvate dehydrogenase complex genes aceEF and lpd.</text>
</comment>
<dbReference type="PANTHER" id="PTHR43537:SF34">
    <property type="entry name" value="PYRUVATE DEHYDROGENASE COMPLEX REPRESSOR"/>
    <property type="match status" value="1"/>
</dbReference>
<dbReference type="Pfam" id="PF07729">
    <property type="entry name" value="FCD"/>
    <property type="match status" value="1"/>
</dbReference>
<evidence type="ECO:0000256" key="3">
    <source>
        <dbReference type="ARBA" id="ARBA00023125"/>
    </source>
</evidence>
<keyword evidence="1" id="KW-0678">Repressor</keyword>
<dbReference type="PRINTS" id="PR00035">
    <property type="entry name" value="HTHGNTR"/>
</dbReference>
<sequence length="215" mass="23642">MLSVGERLPPEAELASQFGVAVATLRKALAALREQGVVETRRGRNGGTFVVQAPFPSPETLIAALRQISTVALRDFFDEHAAVSGMAARLAAERAVPGMRTRLAEFAFEAREAPAGHARALADSRFHFEVAVQSHSQRLLAAEQRLQSELSPFLWCEEICSASTQLAFSEHLAIVMAIEQRQPEEAQRLAVEHVRENMRLIIEGKFTLGRREGTA</sequence>
<evidence type="ECO:0000313" key="9">
    <source>
        <dbReference type="Proteomes" id="UP001646141"/>
    </source>
</evidence>
<evidence type="ECO:0000259" key="7">
    <source>
        <dbReference type="PROSITE" id="PS50949"/>
    </source>
</evidence>
<dbReference type="PANTHER" id="PTHR43537">
    <property type="entry name" value="TRANSCRIPTIONAL REGULATOR, GNTR FAMILY"/>
    <property type="match status" value="1"/>
</dbReference>
<dbReference type="SUPFAM" id="SSF48008">
    <property type="entry name" value="GntR ligand-binding domain-like"/>
    <property type="match status" value="1"/>
</dbReference>
<reference evidence="8 9" key="1">
    <citation type="submission" date="2018-09" db="EMBL/GenBank/DDBJ databases">
        <title>Comparative genomics of Leucobacter spp.</title>
        <authorList>
            <person name="Reis A.C."/>
            <person name="Kolvenbach B.A."/>
            <person name="Corvini P.F.X."/>
            <person name="Nunes O.C."/>
        </authorList>
    </citation>
    <scope>NUCLEOTIDE SEQUENCE [LARGE SCALE GENOMIC DNA]</scope>
    <source>
        <strain evidence="8 9">L-1</strain>
    </source>
</reference>
<dbReference type="SMART" id="SM00895">
    <property type="entry name" value="FCD"/>
    <property type="match status" value="1"/>
</dbReference>
<dbReference type="EMBL" id="QYAD01000001">
    <property type="protein sequence ID" value="MBL3689138.1"/>
    <property type="molecule type" value="Genomic_DNA"/>
</dbReference>
<protein>
    <recommendedName>
        <fullName evidence="6">Pyruvate dehydrogenase complex repressor</fullName>
    </recommendedName>
</protein>
<dbReference type="Pfam" id="PF00392">
    <property type="entry name" value="GntR"/>
    <property type="match status" value="1"/>
</dbReference>
<dbReference type="SUPFAM" id="SSF46785">
    <property type="entry name" value="Winged helix' DNA-binding domain"/>
    <property type="match status" value="1"/>
</dbReference>
<keyword evidence="4" id="KW-0804">Transcription</keyword>
<evidence type="ECO:0000256" key="1">
    <source>
        <dbReference type="ARBA" id="ARBA00022491"/>
    </source>
</evidence>
<organism evidence="8 9">
    <name type="scientific">Leucobacter chromiireducens subsp. chromiireducens</name>
    <dbReference type="NCBI Taxonomy" id="660067"/>
    <lineage>
        <taxon>Bacteria</taxon>
        <taxon>Bacillati</taxon>
        <taxon>Actinomycetota</taxon>
        <taxon>Actinomycetes</taxon>
        <taxon>Micrococcales</taxon>
        <taxon>Microbacteriaceae</taxon>
        <taxon>Leucobacter</taxon>
    </lineage>
</organism>
<dbReference type="InterPro" id="IPR011711">
    <property type="entry name" value="GntR_C"/>
</dbReference>
<evidence type="ECO:0000256" key="2">
    <source>
        <dbReference type="ARBA" id="ARBA00023015"/>
    </source>
</evidence>
<evidence type="ECO:0000256" key="6">
    <source>
        <dbReference type="ARBA" id="ARBA00039592"/>
    </source>
</evidence>
<feature type="domain" description="HTH gntR-type" evidence="7">
    <location>
        <begin position="1"/>
        <end position="53"/>
    </location>
</feature>
<dbReference type="Gene3D" id="1.10.10.10">
    <property type="entry name" value="Winged helix-like DNA-binding domain superfamily/Winged helix DNA-binding domain"/>
    <property type="match status" value="1"/>
</dbReference>
<dbReference type="CDD" id="cd07377">
    <property type="entry name" value="WHTH_GntR"/>
    <property type="match status" value="1"/>
</dbReference>
<accession>A0ABS1SM19</accession>
<evidence type="ECO:0000256" key="5">
    <source>
        <dbReference type="ARBA" id="ARBA00037357"/>
    </source>
</evidence>
<dbReference type="Gene3D" id="1.20.120.530">
    <property type="entry name" value="GntR ligand-binding domain-like"/>
    <property type="match status" value="1"/>
</dbReference>
<dbReference type="Proteomes" id="UP001646141">
    <property type="component" value="Unassembled WGS sequence"/>
</dbReference>
<dbReference type="InterPro" id="IPR000524">
    <property type="entry name" value="Tscrpt_reg_HTH_GntR"/>
</dbReference>
<gene>
    <name evidence="8" type="ORF">D3226_04075</name>
</gene>
<dbReference type="PROSITE" id="PS50949">
    <property type="entry name" value="HTH_GNTR"/>
    <property type="match status" value="1"/>
</dbReference>
<dbReference type="SMART" id="SM00345">
    <property type="entry name" value="HTH_GNTR"/>
    <property type="match status" value="1"/>
</dbReference>
<evidence type="ECO:0000313" key="8">
    <source>
        <dbReference type="EMBL" id="MBL3689138.1"/>
    </source>
</evidence>
<dbReference type="InterPro" id="IPR036390">
    <property type="entry name" value="WH_DNA-bd_sf"/>
</dbReference>
<keyword evidence="9" id="KW-1185">Reference proteome</keyword>
<keyword evidence="2" id="KW-0805">Transcription regulation</keyword>
<proteinExistence type="predicted"/>
<evidence type="ECO:0000256" key="4">
    <source>
        <dbReference type="ARBA" id="ARBA00023163"/>
    </source>
</evidence>
<dbReference type="InterPro" id="IPR008920">
    <property type="entry name" value="TF_FadR/GntR_C"/>
</dbReference>
<dbReference type="InterPro" id="IPR036388">
    <property type="entry name" value="WH-like_DNA-bd_sf"/>
</dbReference>
<name>A0ABS1SM19_9MICO</name>